<dbReference type="InterPro" id="IPR011936">
    <property type="entry name" value="Myxo_disulph_rpt"/>
</dbReference>
<dbReference type="EMBL" id="MHNL01000001">
    <property type="protein sequence ID" value="OGZ46228.1"/>
    <property type="molecule type" value="Genomic_DNA"/>
</dbReference>
<evidence type="ECO:0000256" key="3">
    <source>
        <dbReference type="ARBA" id="ARBA00023157"/>
    </source>
</evidence>
<evidence type="ECO:0000313" key="5">
    <source>
        <dbReference type="Proteomes" id="UP000177785"/>
    </source>
</evidence>
<dbReference type="Pfam" id="PF13948">
    <property type="entry name" value="DUF4215"/>
    <property type="match status" value="2"/>
</dbReference>
<protein>
    <recommendedName>
        <fullName evidence="6">DUF4215 domain-containing protein</fullName>
    </recommendedName>
</protein>
<dbReference type="InterPro" id="IPR043543">
    <property type="entry name" value="PAPPA/PAPPA2"/>
</dbReference>
<dbReference type="STRING" id="1802115.A2756_06530"/>
<dbReference type="PANTHER" id="PTHR46130:SF3">
    <property type="entry name" value="CHROMOSOME UNDETERMINED SCAFFOLD_33, WHOLE GENOME SHOTGUN SEQUENCE"/>
    <property type="match status" value="1"/>
</dbReference>
<proteinExistence type="predicted"/>
<name>A0A1G2G8M8_9BACT</name>
<sequence length="494" mass="50346">MRFGKIFLALLVVGMIFGGKTMAMPAPDANSALILDATVTGCPTSSEWTKATTLGFTPVCVDAATWGAMTTAEFKTYRQLDLGDATCTSVTAVAAAEANRAIWSAAVDGNIILVGTDPVFHSSFGPGGPQGGDQVVENAIAFAGDEPTKTGLYASLSCYYHGVASGTPVPLLDQFGSFTATGVGCYNDAHIVAVHPALIGLTDASLSGWGCSVHEAFDSFPADFLPLVIAQGIAGAGSMTFPDGTFGIPYILARGEKLSPILCGNNILEAGEECDDGNTNNGDGCSAQCKIEIPVSFCGDGTLDAGEQCDDGNMVTGDGCSATCVTEYCGDGIMQASLGEECDDGANGDNADGCTDSCLVNNAPDCSTAVASPDILWPPNRKGVDISIVGVSDPDGDPIVVSATSVYQDEVVQGNGEGAGNTSPDASLDPLQVRAERNGNKKTPGNGRVYHISFTADDGAGGECSGTVRVCVPHDQGGSSTCIDGGPLYDSTQP</sequence>
<organism evidence="4 5">
    <name type="scientific">Candidatus Ryanbacteria bacterium RIFCSPHIGHO2_01_FULL_48_27</name>
    <dbReference type="NCBI Taxonomy" id="1802115"/>
    <lineage>
        <taxon>Bacteria</taxon>
        <taxon>Candidatus Ryaniibacteriota</taxon>
    </lineage>
</organism>
<dbReference type="GO" id="GO:0006508">
    <property type="term" value="P:proteolysis"/>
    <property type="evidence" value="ECO:0007669"/>
    <property type="project" value="TreeGrafter"/>
</dbReference>
<reference evidence="4 5" key="1">
    <citation type="journal article" date="2016" name="Nat. Commun.">
        <title>Thousands of microbial genomes shed light on interconnected biogeochemical processes in an aquifer system.</title>
        <authorList>
            <person name="Anantharaman K."/>
            <person name="Brown C.T."/>
            <person name="Hug L.A."/>
            <person name="Sharon I."/>
            <person name="Castelle C.J."/>
            <person name="Probst A.J."/>
            <person name="Thomas B.C."/>
            <person name="Singh A."/>
            <person name="Wilkins M.J."/>
            <person name="Karaoz U."/>
            <person name="Brodie E.L."/>
            <person name="Williams K.H."/>
            <person name="Hubbard S.S."/>
            <person name="Banfield J.F."/>
        </authorList>
    </citation>
    <scope>NUCLEOTIDE SEQUENCE [LARGE SCALE GENOMIC DNA]</scope>
</reference>
<dbReference type="AlphaFoldDB" id="A0A1G2G8M8"/>
<keyword evidence="1" id="KW-0732">Signal</keyword>
<accession>A0A1G2G8M8</accession>
<dbReference type="GO" id="GO:0005615">
    <property type="term" value="C:extracellular space"/>
    <property type="evidence" value="ECO:0007669"/>
    <property type="project" value="TreeGrafter"/>
</dbReference>
<dbReference type="PANTHER" id="PTHR46130">
    <property type="entry name" value="LAMGL DOMAIN-CONTAINING PROTEIN"/>
    <property type="match status" value="1"/>
</dbReference>
<dbReference type="GO" id="GO:0007166">
    <property type="term" value="P:cell surface receptor signaling pathway"/>
    <property type="evidence" value="ECO:0007669"/>
    <property type="project" value="TreeGrafter"/>
</dbReference>
<keyword evidence="2" id="KW-0677">Repeat</keyword>
<keyword evidence="3" id="KW-1015">Disulfide bond</keyword>
<dbReference type="GO" id="GO:0004222">
    <property type="term" value="F:metalloendopeptidase activity"/>
    <property type="evidence" value="ECO:0007669"/>
    <property type="project" value="TreeGrafter"/>
</dbReference>
<evidence type="ECO:0000256" key="1">
    <source>
        <dbReference type="ARBA" id="ARBA00022729"/>
    </source>
</evidence>
<gene>
    <name evidence="4" type="ORF">A2756_06530</name>
</gene>
<dbReference type="Proteomes" id="UP000177785">
    <property type="component" value="Unassembled WGS sequence"/>
</dbReference>
<evidence type="ECO:0008006" key="6">
    <source>
        <dbReference type="Google" id="ProtNLM"/>
    </source>
</evidence>
<evidence type="ECO:0000313" key="4">
    <source>
        <dbReference type="EMBL" id="OGZ46228.1"/>
    </source>
</evidence>
<comment type="caution">
    <text evidence="4">The sequence shown here is derived from an EMBL/GenBank/DDBJ whole genome shotgun (WGS) entry which is preliminary data.</text>
</comment>
<dbReference type="NCBIfam" id="TIGR02232">
    <property type="entry name" value="myxo_disulf_rpt"/>
    <property type="match status" value="3"/>
</dbReference>
<evidence type="ECO:0000256" key="2">
    <source>
        <dbReference type="ARBA" id="ARBA00022737"/>
    </source>
</evidence>